<sequence length="205" mass="23589">MITFTELYDKIYPNNIPLDSGRFVQMVESSKTDVLALVDNIEHEDRSKVKRFVADYAINLASKEYTKNSLIFLNKAVDLFQNDEAFKGNDLLNDPMYESLILNRAKTNYVLDNFRRARIDFKLLRNKFGSNVLYQQGYDACMDKILTIFQWITLSVLVISISSILLLELEAGMKSLMISVLVLSLILSAALNFVQRKKRKEQNKG</sequence>
<dbReference type="RefSeq" id="WP_318347658.1">
    <property type="nucleotide sequence ID" value="NZ_AP018694.1"/>
</dbReference>
<name>A0A5K7SD54_9BACT</name>
<dbReference type="AlphaFoldDB" id="A0A5K7SD54"/>
<protein>
    <submittedName>
        <fullName evidence="2">Uncharacterized protein</fullName>
    </submittedName>
</protein>
<keyword evidence="1" id="KW-1133">Transmembrane helix</keyword>
<dbReference type="KEGG" id="anf:AQPE_3600"/>
<accession>A0A5K7SD54</accession>
<keyword evidence="3" id="KW-1185">Reference proteome</keyword>
<keyword evidence="1" id="KW-0472">Membrane</keyword>
<feature type="transmembrane region" description="Helical" evidence="1">
    <location>
        <begin position="145"/>
        <end position="167"/>
    </location>
</feature>
<dbReference type="Proteomes" id="UP001193389">
    <property type="component" value="Chromosome"/>
</dbReference>
<feature type="transmembrane region" description="Helical" evidence="1">
    <location>
        <begin position="173"/>
        <end position="194"/>
    </location>
</feature>
<keyword evidence="1" id="KW-0812">Transmembrane</keyword>
<evidence type="ECO:0000313" key="3">
    <source>
        <dbReference type="Proteomes" id="UP001193389"/>
    </source>
</evidence>
<proteinExistence type="predicted"/>
<organism evidence="2 3">
    <name type="scientific">Aquipluma nitroreducens</name>
    <dbReference type="NCBI Taxonomy" id="2010828"/>
    <lineage>
        <taxon>Bacteria</taxon>
        <taxon>Pseudomonadati</taxon>
        <taxon>Bacteroidota</taxon>
        <taxon>Bacteroidia</taxon>
        <taxon>Marinilabiliales</taxon>
        <taxon>Prolixibacteraceae</taxon>
        <taxon>Aquipluma</taxon>
    </lineage>
</organism>
<dbReference type="EMBL" id="AP018694">
    <property type="protein sequence ID" value="BBE19415.1"/>
    <property type="molecule type" value="Genomic_DNA"/>
</dbReference>
<evidence type="ECO:0000256" key="1">
    <source>
        <dbReference type="SAM" id="Phobius"/>
    </source>
</evidence>
<evidence type="ECO:0000313" key="2">
    <source>
        <dbReference type="EMBL" id="BBE19415.1"/>
    </source>
</evidence>
<reference evidence="2" key="1">
    <citation type="journal article" date="2020" name="Int. J. Syst. Evol. Microbiol.">
        <title>Aquipluma nitroreducens gen. nov. sp. nov., a novel facultatively anaerobic bacterium isolated from a freshwater lake.</title>
        <authorList>
            <person name="Watanabe M."/>
            <person name="Kojima H."/>
            <person name="Fukui M."/>
        </authorList>
    </citation>
    <scope>NUCLEOTIDE SEQUENCE</scope>
    <source>
        <strain evidence="2">MeG22</strain>
    </source>
</reference>
<gene>
    <name evidence="2" type="ORF">AQPE_3600</name>
</gene>